<dbReference type="AlphaFoldDB" id="A0A8H4L7C7"/>
<dbReference type="InterPro" id="IPR001509">
    <property type="entry name" value="Epimerase_deHydtase"/>
</dbReference>
<dbReference type="GO" id="GO:0004029">
    <property type="term" value="F:aldehyde dehydrogenase (NAD+) activity"/>
    <property type="evidence" value="ECO:0007669"/>
    <property type="project" value="TreeGrafter"/>
</dbReference>
<dbReference type="Proteomes" id="UP000554235">
    <property type="component" value="Unassembled WGS sequence"/>
</dbReference>
<dbReference type="PANTHER" id="PTHR48079">
    <property type="entry name" value="PROTEIN YEEZ"/>
    <property type="match status" value="1"/>
</dbReference>
<evidence type="ECO:0000313" key="2">
    <source>
        <dbReference type="EMBL" id="KAF4462619.1"/>
    </source>
</evidence>
<keyword evidence="3" id="KW-1185">Reference proteome</keyword>
<comment type="caution">
    <text evidence="2">The sequence shown here is derived from an EMBL/GenBank/DDBJ whole genome shotgun (WGS) entry which is preliminary data.</text>
</comment>
<dbReference type="Gene3D" id="3.40.50.720">
    <property type="entry name" value="NAD(P)-binding Rossmann-like Domain"/>
    <property type="match status" value="1"/>
</dbReference>
<gene>
    <name evidence="2" type="ORF">FALBO_10560</name>
</gene>
<feature type="domain" description="NAD-dependent epimerase/dehydratase" evidence="1">
    <location>
        <begin position="4"/>
        <end position="83"/>
    </location>
</feature>
<evidence type="ECO:0000259" key="1">
    <source>
        <dbReference type="Pfam" id="PF01370"/>
    </source>
</evidence>
<dbReference type="GO" id="GO:0005737">
    <property type="term" value="C:cytoplasm"/>
    <property type="evidence" value="ECO:0007669"/>
    <property type="project" value="TreeGrafter"/>
</dbReference>
<dbReference type="PANTHER" id="PTHR48079:SF8">
    <property type="entry name" value="NAD(P)-BINDING DOMAIN-CONTAINING PROTEIN"/>
    <property type="match status" value="1"/>
</dbReference>
<dbReference type="InterPro" id="IPR036291">
    <property type="entry name" value="NAD(P)-bd_dom_sf"/>
</dbReference>
<dbReference type="Pfam" id="PF01370">
    <property type="entry name" value="Epimerase"/>
    <property type="match status" value="1"/>
</dbReference>
<protein>
    <submittedName>
        <fullName evidence="2">Nucleoside-diphosphate-sugar epimerase</fullName>
    </submittedName>
</protein>
<accession>A0A8H4L7C7</accession>
<dbReference type="InterPro" id="IPR051783">
    <property type="entry name" value="NAD(P)-dependent_oxidoreduct"/>
</dbReference>
<dbReference type="EMBL" id="JAADYS010001502">
    <property type="protein sequence ID" value="KAF4462619.1"/>
    <property type="molecule type" value="Genomic_DNA"/>
</dbReference>
<evidence type="ECO:0000313" key="3">
    <source>
        <dbReference type="Proteomes" id="UP000554235"/>
    </source>
</evidence>
<reference evidence="2 3" key="1">
    <citation type="submission" date="2020-01" db="EMBL/GenBank/DDBJ databases">
        <title>Identification and distribution of gene clusters putatively required for synthesis of sphingolipid metabolism inhibitors in phylogenetically diverse species of the filamentous fungus Fusarium.</title>
        <authorList>
            <person name="Kim H.-S."/>
            <person name="Busman M."/>
            <person name="Brown D.W."/>
            <person name="Divon H."/>
            <person name="Uhlig S."/>
            <person name="Proctor R.H."/>
        </authorList>
    </citation>
    <scope>NUCLEOTIDE SEQUENCE [LARGE SCALE GENOMIC DNA]</scope>
    <source>
        <strain evidence="2 3">NRRL 20459</strain>
    </source>
</reference>
<sequence length="343" mass="36770">MTSILLTGASGYVGGQVLRELVRGHPEYAITTLVRDAKTAGNISKVFPSIRTVIGDLDDGSLVEKEASQASVVLHVASNKHIDSVQAIHRGLQKRQSPSYWVQISGASGLAAGELASPSFKPGEPSNDVWDDLDGVSSIRDLLRAHEKSRVVDNYILNAAKQTPSIKTALVLPPIIYGKGEGPIKQRSVQIPTLAQVALERGRAVRVGRGLSRWGNVHVADVARLFYALAEAGAKGNDDEKLWGESGVYLTGVGEISWADISDRVAQAAKDQGLVKTTEVDELHKPDADTLLPHGSVLFGTNARSKARRAAELLGWKPTGESIEDEIPRAVAEEAARRQQASL</sequence>
<organism evidence="2 3">
    <name type="scientific">Fusarium albosuccineum</name>
    <dbReference type="NCBI Taxonomy" id="1237068"/>
    <lineage>
        <taxon>Eukaryota</taxon>
        <taxon>Fungi</taxon>
        <taxon>Dikarya</taxon>
        <taxon>Ascomycota</taxon>
        <taxon>Pezizomycotina</taxon>
        <taxon>Sordariomycetes</taxon>
        <taxon>Hypocreomycetidae</taxon>
        <taxon>Hypocreales</taxon>
        <taxon>Nectriaceae</taxon>
        <taxon>Fusarium</taxon>
        <taxon>Fusarium decemcellulare species complex</taxon>
    </lineage>
</organism>
<dbReference type="OrthoDB" id="2130169at2759"/>
<proteinExistence type="predicted"/>
<name>A0A8H4L7C7_9HYPO</name>
<dbReference type="SUPFAM" id="SSF51735">
    <property type="entry name" value="NAD(P)-binding Rossmann-fold domains"/>
    <property type="match status" value="1"/>
</dbReference>